<dbReference type="AlphaFoldDB" id="A0AAV8FEX5"/>
<accession>A0AAV8FEX5</accession>
<keyword evidence="2" id="KW-0677">Repeat</keyword>
<dbReference type="EMBL" id="JAMFTS010000002">
    <property type="protein sequence ID" value="KAJ4789453.1"/>
    <property type="molecule type" value="Genomic_DNA"/>
</dbReference>
<sequence length="601" mass="67151">MSFVAAPLLSVLSPSSSPVPVPKLAPCSLICIMHSYTSLPLPRSPRFPTLPFLPLPLPLPLPSPPLSHSNPPLVPHSPSTEQPTPPPPSNHVITFLSTLLNLSNRSPTPTPIISPSSSSSFYPSLMKSLALSGRPDLSLLLYFSLPSPPSPRLLSSFLHSLRLQQPHLLPSFLPSLISTLLPLSSTSFTILSTFLSHSPDSAHIAFRSIEHPDAIAFGAWIALLCRAGRVNQAVDVFDKMIERRVRPTVRTCTSILKAYCADGRVREAQIFLWAMEHGIGDGVLPRPDVIMYTSYIEGLCLVSAFDLVEKELKQAEEEASTWKPNSVTYDVYISGLCRAGMLAEAFNQVGTMRKKGLQPTIKTLNILFDCLCRDPSTVYKAKDLLERSGELEWEVDSFFYNTLMSRLIEMGQPVSFLKPLTDMVKKGIKPDICSFTILARGLCKAGKFKMAKFIITSPKIEVDVTAYNSLLHELYKVGDFQKQRKLYNEMLDKNVSPNKFTFAMILDSLCKEGKFEEAIKYAIDSLDKRLTGPDLIYRLNKWLVVYGRFQNVLHLLNEMSKKGFLNPPLFNSLINALCWKGYCKGVEFYKISIILDFMLQK</sequence>
<keyword evidence="7" id="KW-1185">Reference proteome</keyword>
<proteinExistence type="inferred from homology"/>
<feature type="repeat" description="PPR" evidence="4">
    <location>
        <begin position="325"/>
        <end position="359"/>
    </location>
</feature>
<evidence type="ECO:0000313" key="7">
    <source>
        <dbReference type="Proteomes" id="UP001140206"/>
    </source>
</evidence>
<dbReference type="Gene3D" id="1.25.40.10">
    <property type="entry name" value="Tetratricopeptide repeat domain"/>
    <property type="match status" value="3"/>
</dbReference>
<feature type="repeat" description="PPR" evidence="4">
    <location>
        <begin position="498"/>
        <end position="533"/>
    </location>
</feature>
<dbReference type="Pfam" id="PF13041">
    <property type="entry name" value="PPR_2"/>
    <property type="match status" value="4"/>
</dbReference>
<evidence type="ECO:0000256" key="2">
    <source>
        <dbReference type="ARBA" id="ARBA00022737"/>
    </source>
</evidence>
<dbReference type="InterPro" id="IPR011990">
    <property type="entry name" value="TPR-like_helical_dom_sf"/>
</dbReference>
<dbReference type="InterPro" id="IPR002885">
    <property type="entry name" value="PPR_rpt"/>
</dbReference>
<dbReference type="PANTHER" id="PTHR46128:SF211">
    <property type="entry name" value="PENTACOTRIPEPTIDE-REPEAT REGION OF PRORP DOMAIN-CONTAINING PROTEIN"/>
    <property type="match status" value="1"/>
</dbReference>
<feature type="repeat" description="PPR" evidence="4">
    <location>
        <begin position="396"/>
        <end position="430"/>
    </location>
</feature>
<dbReference type="NCBIfam" id="TIGR00756">
    <property type="entry name" value="PPR"/>
    <property type="match status" value="4"/>
</dbReference>
<comment type="similarity">
    <text evidence="1">Belongs to the PPR family. P subfamily.</text>
</comment>
<comment type="caution">
    <text evidence="6">The sequence shown here is derived from an EMBL/GenBank/DDBJ whole genome shotgun (WGS) entry which is preliminary data.</text>
</comment>
<evidence type="ECO:0000256" key="4">
    <source>
        <dbReference type="PROSITE-ProRule" id="PRU00708"/>
    </source>
</evidence>
<evidence type="ECO:0000256" key="1">
    <source>
        <dbReference type="ARBA" id="ARBA00007626"/>
    </source>
</evidence>
<feature type="region of interest" description="Disordered" evidence="5">
    <location>
        <begin position="66"/>
        <end position="88"/>
    </location>
</feature>
<protein>
    <submittedName>
        <fullName evidence="6">Pentatricopeptide repeat-containing protein</fullName>
    </submittedName>
</protein>
<feature type="compositionally biased region" description="Low complexity" evidence="5">
    <location>
        <begin position="66"/>
        <end position="82"/>
    </location>
</feature>
<gene>
    <name evidence="6" type="ORF">LUZ62_040699</name>
</gene>
<dbReference type="InterPro" id="IPR050872">
    <property type="entry name" value="PPR_P_subfamily"/>
</dbReference>
<name>A0AAV8FEX5_9POAL</name>
<dbReference type="PANTHER" id="PTHR46128">
    <property type="entry name" value="MITOCHONDRIAL GROUP I INTRON SPLICING FACTOR CCM1"/>
    <property type="match status" value="1"/>
</dbReference>
<evidence type="ECO:0000256" key="5">
    <source>
        <dbReference type="SAM" id="MobiDB-lite"/>
    </source>
</evidence>
<feature type="repeat" description="PPR" evidence="4">
    <location>
        <begin position="463"/>
        <end position="497"/>
    </location>
</feature>
<organism evidence="6 7">
    <name type="scientific">Rhynchospora pubera</name>
    <dbReference type="NCBI Taxonomy" id="906938"/>
    <lineage>
        <taxon>Eukaryota</taxon>
        <taxon>Viridiplantae</taxon>
        <taxon>Streptophyta</taxon>
        <taxon>Embryophyta</taxon>
        <taxon>Tracheophyta</taxon>
        <taxon>Spermatophyta</taxon>
        <taxon>Magnoliopsida</taxon>
        <taxon>Liliopsida</taxon>
        <taxon>Poales</taxon>
        <taxon>Cyperaceae</taxon>
        <taxon>Cyperoideae</taxon>
        <taxon>Rhynchosporeae</taxon>
        <taxon>Rhynchospora</taxon>
    </lineage>
</organism>
<keyword evidence="3" id="KW-0809">Transit peptide</keyword>
<feature type="repeat" description="PPR" evidence="4">
    <location>
        <begin position="213"/>
        <end position="247"/>
    </location>
</feature>
<dbReference type="Proteomes" id="UP001140206">
    <property type="component" value="Chromosome 2"/>
</dbReference>
<evidence type="ECO:0000256" key="3">
    <source>
        <dbReference type="ARBA" id="ARBA00022946"/>
    </source>
</evidence>
<reference evidence="6" key="1">
    <citation type="submission" date="2022-08" db="EMBL/GenBank/DDBJ databases">
        <authorList>
            <person name="Marques A."/>
        </authorList>
    </citation>
    <scope>NUCLEOTIDE SEQUENCE</scope>
    <source>
        <strain evidence="6">RhyPub2mFocal</strain>
        <tissue evidence="6">Leaves</tissue>
    </source>
</reference>
<dbReference type="PROSITE" id="PS51375">
    <property type="entry name" value="PPR"/>
    <property type="match status" value="5"/>
</dbReference>
<evidence type="ECO:0000313" key="6">
    <source>
        <dbReference type="EMBL" id="KAJ4789453.1"/>
    </source>
</evidence>